<evidence type="ECO:0000256" key="1">
    <source>
        <dbReference type="SAM" id="MobiDB-lite"/>
    </source>
</evidence>
<sequence>MRENDKTTQDEGCPVPVGPDFESPHGTLHSATTEAEHSRQGSKIARNARASGGGDDRQ</sequence>
<comment type="caution">
    <text evidence="2">The sequence shown here is derived from an EMBL/GenBank/DDBJ whole genome shotgun (WGS) entry which is preliminary data.</text>
</comment>
<dbReference type="EMBL" id="AGNL01037548">
    <property type="protein sequence ID" value="EJK53554.1"/>
    <property type="molecule type" value="Genomic_DNA"/>
</dbReference>
<dbReference type="Proteomes" id="UP000266841">
    <property type="component" value="Unassembled WGS sequence"/>
</dbReference>
<feature type="non-terminal residue" evidence="2">
    <location>
        <position position="58"/>
    </location>
</feature>
<gene>
    <name evidence="2" type="ORF">THAOC_26985</name>
</gene>
<keyword evidence="3" id="KW-1185">Reference proteome</keyword>
<feature type="region of interest" description="Disordered" evidence="1">
    <location>
        <begin position="1"/>
        <end position="58"/>
    </location>
</feature>
<accession>K0RMS0</accession>
<proteinExistence type="predicted"/>
<protein>
    <submittedName>
        <fullName evidence="2">Uncharacterized protein</fullName>
    </submittedName>
</protein>
<name>K0RMS0_THAOC</name>
<dbReference type="AlphaFoldDB" id="K0RMS0"/>
<organism evidence="2 3">
    <name type="scientific">Thalassiosira oceanica</name>
    <name type="common">Marine diatom</name>
    <dbReference type="NCBI Taxonomy" id="159749"/>
    <lineage>
        <taxon>Eukaryota</taxon>
        <taxon>Sar</taxon>
        <taxon>Stramenopiles</taxon>
        <taxon>Ochrophyta</taxon>
        <taxon>Bacillariophyta</taxon>
        <taxon>Coscinodiscophyceae</taxon>
        <taxon>Thalassiosirophycidae</taxon>
        <taxon>Thalassiosirales</taxon>
        <taxon>Thalassiosiraceae</taxon>
        <taxon>Thalassiosira</taxon>
    </lineage>
</organism>
<evidence type="ECO:0000313" key="2">
    <source>
        <dbReference type="EMBL" id="EJK53554.1"/>
    </source>
</evidence>
<reference evidence="2 3" key="1">
    <citation type="journal article" date="2012" name="Genome Biol.">
        <title>Genome and low-iron response of an oceanic diatom adapted to chronic iron limitation.</title>
        <authorList>
            <person name="Lommer M."/>
            <person name="Specht M."/>
            <person name="Roy A.S."/>
            <person name="Kraemer L."/>
            <person name="Andreson R."/>
            <person name="Gutowska M.A."/>
            <person name="Wolf J."/>
            <person name="Bergner S.V."/>
            <person name="Schilhabel M.B."/>
            <person name="Klostermeier U.C."/>
            <person name="Beiko R.G."/>
            <person name="Rosenstiel P."/>
            <person name="Hippler M."/>
            <person name="Laroche J."/>
        </authorList>
    </citation>
    <scope>NUCLEOTIDE SEQUENCE [LARGE SCALE GENOMIC DNA]</scope>
    <source>
        <strain evidence="2 3">CCMP1005</strain>
    </source>
</reference>
<evidence type="ECO:0000313" key="3">
    <source>
        <dbReference type="Proteomes" id="UP000266841"/>
    </source>
</evidence>